<proteinExistence type="predicted"/>
<protein>
    <submittedName>
        <fullName evidence="1">Uncharacterized protein</fullName>
    </submittedName>
</protein>
<dbReference type="Proteomes" id="UP000254235">
    <property type="component" value="Unassembled WGS sequence"/>
</dbReference>
<accession>A0A379F0Y3</accession>
<evidence type="ECO:0000313" key="1">
    <source>
        <dbReference type="EMBL" id="SUC12265.1"/>
    </source>
</evidence>
<evidence type="ECO:0000313" key="2">
    <source>
        <dbReference type="Proteomes" id="UP000254235"/>
    </source>
</evidence>
<dbReference type="EMBL" id="UGTP01000001">
    <property type="protein sequence ID" value="SUC12265.1"/>
    <property type="molecule type" value="Genomic_DNA"/>
</dbReference>
<dbReference type="AlphaFoldDB" id="A0A379F0Y3"/>
<gene>
    <name evidence="1" type="ORF">NCTC13043_00865</name>
</gene>
<sequence>MLLKYYVQHYELYRYGFIVLQCGIIDKCKGRRKNLYAITMMRKKQDISNFIR</sequence>
<reference evidence="1 2" key="1">
    <citation type="submission" date="2018-06" db="EMBL/GenBank/DDBJ databases">
        <authorList>
            <consortium name="Pathogen Informatics"/>
            <person name="Doyle S."/>
        </authorList>
    </citation>
    <scope>NUCLEOTIDE SEQUENCE [LARGE SCALE GENOMIC DNA]</scope>
    <source>
        <strain evidence="1 2">NCTC13043</strain>
    </source>
</reference>
<organism evidence="1 2">
    <name type="scientific">Prevotella pallens</name>
    <dbReference type="NCBI Taxonomy" id="60133"/>
    <lineage>
        <taxon>Bacteria</taxon>
        <taxon>Pseudomonadati</taxon>
        <taxon>Bacteroidota</taxon>
        <taxon>Bacteroidia</taxon>
        <taxon>Bacteroidales</taxon>
        <taxon>Prevotellaceae</taxon>
        <taxon>Prevotella</taxon>
    </lineage>
</organism>
<name>A0A379F0Y3_9BACT</name>